<reference evidence="9" key="1">
    <citation type="journal article" date="2020" name="mSystems">
        <title>Genome- and Community-Level Interaction Insights into Carbon Utilization and Element Cycling Functions of Hydrothermarchaeota in Hydrothermal Sediment.</title>
        <authorList>
            <person name="Zhou Z."/>
            <person name="Liu Y."/>
            <person name="Xu W."/>
            <person name="Pan J."/>
            <person name="Luo Z.H."/>
            <person name="Li M."/>
        </authorList>
    </citation>
    <scope>NUCLEOTIDE SEQUENCE [LARGE SCALE GENOMIC DNA]</scope>
    <source>
        <strain evidence="9">SpSt-381</strain>
    </source>
</reference>
<dbReference type="GO" id="GO:0007165">
    <property type="term" value="P:signal transduction"/>
    <property type="evidence" value="ECO:0007669"/>
    <property type="project" value="TreeGrafter"/>
</dbReference>
<evidence type="ECO:0000256" key="5">
    <source>
        <dbReference type="ARBA" id="ARBA00022801"/>
    </source>
</evidence>
<dbReference type="Gene3D" id="3.40.190.80">
    <property type="match status" value="1"/>
</dbReference>
<dbReference type="PROSITE" id="PS00629">
    <property type="entry name" value="IMP_1"/>
    <property type="match status" value="1"/>
</dbReference>
<dbReference type="EC" id="3.1.3.25" evidence="8"/>
<organism evidence="9">
    <name type="scientific">Eiseniibacteriota bacterium</name>
    <dbReference type="NCBI Taxonomy" id="2212470"/>
    <lineage>
        <taxon>Bacteria</taxon>
        <taxon>Candidatus Eiseniibacteriota</taxon>
    </lineage>
</organism>
<dbReference type="InterPro" id="IPR022337">
    <property type="entry name" value="Inositol_monophosphatase_SuhB"/>
</dbReference>
<dbReference type="AlphaFoldDB" id="A0A832I4L5"/>
<dbReference type="PRINTS" id="PR01959">
    <property type="entry name" value="SBIMPHPHTASE"/>
</dbReference>
<feature type="binding site" evidence="7">
    <location>
        <position position="93"/>
    </location>
    <ligand>
        <name>Mg(2+)</name>
        <dbReference type="ChEBI" id="CHEBI:18420"/>
        <label>2</label>
    </ligand>
</feature>
<comment type="similarity">
    <text evidence="3 8">Belongs to the inositol monophosphatase superfamily.</text>
</comment>
<feature type="binding site" evidence="7">
    <location>
        <position position="76"/>
    </location>
    <ligand>
        <name>Mg(2+)</name>
        <dbReference type="ChEBI" id="CHEBI:18420"/>
        <label>1</label>
        <note>catalytic</note>
    </ligand>
</feature>
<dbReference type="Gene3D" id="3.30.540.10">
    <property type="entry name" value="Fructose-1,6-Bisphosphatase, subunit A, domain 1"/>
    <property type="match status" value="1"/>
</dbReference>
<dbReference type="PANTHER" id="PTHR20854">
    <property type="entry name" value="INOSITOL MONOPHOSPHATASE"/>
    <property type="match status" value="1"/>
</dbReference>
<name>A0A832I4L5_UNCEI</name>
<evidence type="ECO:0000256" key="3">
    <source>
        <dbReference type="ARBA" id="ARBA00009759"/>
    </source>
</evidence>
<dbReference type="GO" id="GO:0046854">
    <property type="term" value="P:phosphatidylinositol phosphate biosynthetic process"/>
    <property type="evidence" value="ECO:0007669"/>
    <property type="project" value="InterPro"/>
</dbReference>
<dbReference type="FunFam" id="3.40.190.80:FF:000002">
    <property type="entry name" value="Inositol-1-monophosphatase"/>
    <property type="match status" value="1"/>
</dbReference>
<comment type="catalytic activity">
    <reaction evidence="1 8">
        <text>a myo-inositol phosphate + H2O = myo-inositol + phosphate</text>
        <dbReference type="Rhea" id="RHEA:24056"/>
        <dbReference type="ChEBI" id="CHEBI:15377"/>
        <dbReference type="ChEBI" id="CHEBI:17268"/>
        <dbReference type="ChEBI" id="CHEBI:43474"/>
        <dbReference type="ChEBI" id="CHEBI:84139"/>
        <dbReference type="EC" id="3.1.3.25"/>
    </reaction>
</comment>
<comment type="cofactor">
    <cofactor evidence="2 7 8">
        <name>Mg(2+)</name>
        <dbReference type="ChEBI" id="CHEBI:18420"/>
    </cofactor>
</comment>
<dbReference type="Pfam" id="PF00459">
    <property type="entry name" value="Inositol_P"/>
    <property type="match status" value="1"/>
</dbReference>
<dbReference type="SUPFAM" id="SSF56655">
    <property type="entry name" value="Carbohydrate phosphatase"/>
    <property type="match status" value="1"/>
</dbReference>
<gene>
    <name evidence="9" type="ORF">ENR23_06955</name>
</gene>
<dbReference type="GO" id="GO:0046872">
    <property type="term" value="F:metal ion binding"/>
    <property type="evidence" value="ECO:0007669"/>
    <property type="project" value="UniProtKB-KW"/>
</dbReference>
<evidence type="ECO:0000256" key="4">
    <source>
        <dbReference type="ARBA" id="ARBA00022723"/>
    </source>
</evidence>
<dbReference type="PRINTS" id="PR00377">
    <property type="entry name" value="IMPHPHTASES"/>
</dbReference>
<evidence type="ECO:0000256" key="8">
    <source>
        <dbReference type="RuleBase" id="RU364068"/>
    </source>
</evidence>
<keyword evidence="5 8" id="KW-0378">Hydrolase</keyword>
<dbReference type="InterPro" id="IPR000760">
    <property type="entry name" value="Inositol_monophosphatase-like"/>
</dbReference>
<dbReference type="FunFam" id="3.30.540.10:FF:000003">
    <property type="entry name" value="Inositol-1-monophosphatase"/>
    <property type="match status" value="1"/>
</dbReference>
<accession>A0A832I4L5</accession>
<feature type="binding site" evidence="7">
    <location>
        <position position="219"/>
    </location>
    <ligand>
        <name>Mg(2+)</name>
        <dbReference type="ChEBI" id="CHEBI:18420"/>
        <label>1</label>
        <note>catalytic</note>
    </ligand>
</feature>
<keyword evidence="4 7" id="KW-0479">Metal-binding</keyword>
<evidence type="ECO:0000256" key="1">
    <source>
        <dbReference type="ARBA" id="ARBA00001033"/>
    </source>
</evidence>
<dbReference type="GO" id="GO:0006020">
    <property type="term" value="P:inositol metabolic process"/>
    <property type="evidence" value="ECO:0007669"/>
    <property type="project" value="TreeGrafter"/>
</dbReference>
<evidence type="ECO:0000256" key="6">
    <source>
        <dbReference type="ARBA" id="ARBA00022842"/>
    </source>
</evidence>
<evidence type="ECO:0000313" key="9">
    <source>
        <dbReference type="EMBL" id="HGZ43150.1"/>
    </source>
</evidence>
<comment type="caution">
    <text evidence="9">The sequence shown here is derived from an EMBL/GenBank/DDBJ whole genome shotgun (WGS) entry which is preliminary data.</text>
</comment>
<dbReference type="InterPro" id="IPR020550">
    <property type="entry name" value="Inositol_monophosphatase_CS"/>
</dbReference>
<dbReference type="InterPro" id="IPR033942">
    <property type="entry name" value="IMPase"/>
</dbReference>
<proteinExistence type="inferred from homology"/>
<dbReference type="InterPro" id="IPR020583">
    <property type="entry name" value="Inositol_monoP_metal-BS"/>
</dbReference>
<dbReference type="PROSITE" id="PS00630">
    <property type="entry name" value="IMP_2"/>
    <property type="match status" value="1"/>
</dbReference>
<dbReference type="EMBL" id="DSQF01000012">
    <property type="protein sequence ID" value="HGZ43150.1"/>
    <property type="molecule type" value="Genomic_DNA"/>
</dbReference>
<feature type="binding site" evidence="7">
    <location>
        <position position="94"/>
    </location>
    <ligand>
        <name>Mg(2+)</name>
        <dbReference type="ChEBI" id="CHEBI:18420"/>
        <label>1</label>
        <note>catalytic</note>
    </ligand>
</feature>
<dbReference type="CDD" id="cd01639">
    <property type="entry name" value="IMPase"/>
    <property type="match status" value="1"/>
</dbReference>
<evidence type="ECO:0000256" key="2">
    <source>
        <dbReference type="ARBA" id="ARBA00001946"/>
    </source>
</evidence>
<keyword evidence="6 7" id="KW-0460">Magnesium</keyword>
<evidence type="ECO:0000256" key="7">
    <source>
        <dbReference type="PIRSR" id="PIRSR600760-2"/>
    </source>
</evidence>
<dbReference type="PANTHER" id="PTHR20854:SF4">
    <property type="entry name" value="INOSITOL-1-MONOPHOSPHATASE-RELATED"/>
    <property type="match status" value="1"/>
</dbReference>
<sequence>MSAPRAADPPAPAVLRAAAEAFAREAGAIVRSGWGTIHAPERKGRIDLVTEYDRRSEALLLARIAERFPDHAVLAEESGARAGARVRWLVDPLDGTTNFAHNYPFFCVSVAAEVVGELAAGAVYDPVRGELFSAARGGGATLDGAPIAVSSIATVGDALLVTGFPYSVREHPETILPLFEAFLLRAQGVRRDGSAALNLCYLACGRFDGFWEGHLSPWDMAAGVLIVREAGGTVTDYDGGPFRLDGRQILASNGRVHDEMRAILAAARARLKT</sequence>
<protein>
    <recommendedName>
        <fullName evidence="8">Inositol-1-monophosphatase</fullName>
        <ecNumber evidence="8">3.1.3.25</ecNumber>
    </recommendedName>
</protein>
<feature type="binding site" evidence="7">
    <location>
        <position position="91"/>
    </location>
    <ligand>
        <name>Mg(2+)</name>
        <dbReference type="ChEBI" id="CHEBI:18420"/>
        <label>1</label>
        <note>catalytic</note>
    </ligand>
</feature>
<dbReference type="GO" id="GO:0008934">
    <property type="term" value="F:inositol monophosphate 1-phosphatase activity"/>
    <property type="evidence" value="ECO:0007669"/>
    <property type="project" value="InterPro"/>
</dbReference>